<name>A0ABQ2WSW2_9ALTE</name>
<dbReference type="RefSeq" id="WP_189484097.1">
    <property type="nucleotide sequence ID" value="NZ_BMYR01000016.1"/>
</dbReference>
<proteinExistence type="inferred from homology"/>
<dbReference type="Pfam" id="PF01408">
    <property type="entry name" value="GFO_IDH_MocA"/>
    <property type="match status" value="1"/>
</dbReference>
<dbReference type="InterPro" id="IPR000683">
    <property type="entry name" value="Gfo/Idh/MocA-like_OxRdtase_N"/>
</dbReference>
<reference evidence="7" key="1">
    <citation type="journal article" date="2019" name="Int. J. Syst. Evol. Microbiol.">
        <title>The Global Catalogue of Microorganisms (GCM) 10K type strain sequencing project: providing services to taxonomists for standard genome sequencing and annotation.</title>
        <authorList>
            <consortium name="The Broad Institute Genomics Platform"/>
            <consortium name="The Broad Institute Genome Sequencing Center for Infectious Disease"/>
            <person name="Wu L."/>
            <person name="Ma J."/>
        </authorList>
    </citation>
    <scope>NUCLEOTIDE SEQUENCE [LARGE SCALE GENOMIC DNA]</scope>
    <source>
        <strain evidence="7">KCTC 23723</strain>
    </source>
</reference>
<dbReference type="PANTHER" id="PTHR43708:SF5">
    <property type="entry name" value="CONSERVED EXPRESSED OXIDOREDUCTASE (EUROFUNG)-RELATED"/>
    <property type="match status" value="1"/>
</dbReference>
<feature type="domain" description="Gfo/Idh/MocA-like oxidoreductase N-terminal" evidence="4">
    <location>
        <begin position="4"/>
        <end position="120"/>
    </location>
</feature>
<keyword evidence="7" id="KW-1185">Reference proteome</keyword>
<keyword evidence="2" id="KW-0732">Signal</keyword>
<dbReference type="EMBL" id="BMYR01000016">
    <property type="protein sequence ID" value="GGW72224.1"/>
    <property type="molecule type" value="Genomic_DNA"/>
</dbReference>
<evidence type="ECO:0000256" key="3">
    <source>
        <dbReference type="ARBA" id="ARBA00023002"/>
    </source>
</evidence>
<dbReference type="SUPFAM" id="SSF51735">
    <property type="entry name" value="NAD(P)-binding Rossmann-fold domains"/>
    <property type="match status" value="1"/>
</dbReference>
<dbReference type="SUPFAM" id="SSF55347">
    <property type="entry name" value="Glyceraldehyde-3-phosphate dehydrogenase-like, C-terminal domain"/>
    <property type="match status" value="1"/>
</dbReference>
<evidence type="ECO:0000313" key="6">
    <source>
        <dbReference type="EMBL" id="GGW72224.1"/>
    </source>
</evidence>
<keyword evidence="3" id="KW-0560">Oxidoreductase</keyword>
<organism evidence="6 7">
    <name type="scientific">Alishewanella tabrizica</name>
    <dbReference type="NCBI Taxonomy" id="671278"/>
    <lineage>
        <taxon>Bacteria</taxon>
        <taxon>Pseudomonadati</taxon>
        <taxon>Pseudomonadota</taxon>
        <taxon>Gammaproteobacteria</taxon>
        <taxon>Alteromonadales</taxon>
        <taxon>Alteromonadaceae</taxon>
        <taxon>Alishewanella</taxon>
    </lineage>
</organism>
<dbReference type="Pfam" id="PF22725">
    <property type="entry name" value="GFO_IDH_MocA_C3"/>
    <property type="match status" value="1"/>
</dbReference>
<comment type="caution">
    <text evidence="6">The sequence shown here is derived from an EMBL/GenBank/DDBJ whole genome shotgun (WGS) entry which is preliminary data.</text>
</comment>
<protein>
    <submittedName>
        <fullName evidence="6">Oxidoreductase</fullName>
    </submittedName>
</protein>
<dbReference type="InterPro" id="IPR051317">
    <property type="entry name" value="Gfo/Idh/MocA_oxidoreduct"/>
</dbReference>
<feature type="domain" description="GFO/IDH/MocA-like oxidoreductase" evidence="5">
    <location>
        <begin position="150"/>
        <end position="251"/>
    </location>
</feature>
<comment type="similarity">
    <text evidence="1">Belongs to the Gfo/Idh/MocA family.</text>
</comment>
<dbReference type="InterPro" id="IPR055170">
    <property type="entry name" value="GFO_IDH_MocA-like_dom"/>
</dbReference>
<dbReference type="Gene3D" id="3.30.360.10">
    <property type="entry name" value="Dihydrodipicolinate Reductase, domain 2"/>
    <property type="match status" value="1"/>
</dbReference>
<evidence type="ECO:0000259" key="5">
    <source>
        <dbReference type="Pfam" id="PF22725"/>
    </source>
</evidence>
<dbReference type="Proteomes" id="UP000634667">
    <property type="component" value="Unassembled WGS sequence"/>
</dbReference>
<evidence type="ECO:0000259" key="4">
    <source>
        <dbReference type="Pfam" id="PF01408"/>
    </source>
</evidence>
<dbReference type="Gene3D" id="3.40.50.720">
    <property type="entry name" value="NAD(P)-binding Rossmann-like Domain"/>
    <property type="match status" value="1"/>
</dbReference>
<evidence type="ECO:0000256" key="2">
    <source>
        <dbReference type="ARBA" id="ARBA00022729"/>
    </source>
</evidence>
<gene>
    <name evidence="6" type="ORF">GCM10008111_30380</name>
</gene>
<dbReference type="PANTHER" id="PTHR43708">
    <property type="entry name" value="CONSERVED EXPRESSED OXIDOREDUCTASE (EUROFUNG)"/>
    <property type="match status" value="1"/>
</dbReference>
<evidence type="ECO:0000256" key="1">
    <source>
        <dbReference type="ARBA" id="ARBA00010928"/>
    </source>
</evidence>
<dbReference type="InterPro" id="IPR036291">
    <property type="entry name" value="NAD(P)-bd_dom_sf"/>
</dbReference>
<sequence>MSTIRLGLIGLGNQGREHLTAVMGQNDIQFVCGFDPAPEAAALAKQIQPALSCVKTIADIAAFQLDGLVLALPHFVYDTLWPELLKLKLPLLKEKPLGRNLDEAMRFLAQAKNAGCPLQTAIQRRHHPSYAFLKNLLATENCQIYEAHAKLHLGFSRSGKEDSWRNQKALSGGGALLDAGYHMVDLLHYMIGSFDLVSAALWLDGQLCQQQDVEDQVLLIARNRRCWITLDAQVYADKKEESLKLMTSNGYYHANRENVWHNEQLIFSANKQWQQAMQQQLRLFSQNISKKNWHDTLIWDQIPAMRVIEDAYQVAQRL</sequence>
<accession>A0ABQ2WSW2</accession>
<evidence type="ECO:0000313" key="7">
    <source>
        <dbReference type="Proteomes" id="UP000634667"/>
    </source>
</evidence>